<organism evidence="1">
    <name type="scientific">Anguilla anguilla</name>
    <name type="common">European freshwater eel</name>
    <name type="synonym">Muraena anguilla</name>
    <dbReference type="NCBI Taxonomy" id="7936"/>
    <lineage>
        <taxon>Eukaryota</taxon>
        <taxon>Metazoa</taxon>
        <taxon>Chordata</taxon>
        <taxon>Craniata</taxon>
        <taxon>Vertebrata</taxon>
        <taxon>Euteleostomi</taxon>
        <taxon>Actinopterygii</taxon>
        <taxon>Neopterygii</taxon>
        <taxon>Teleostei</taxon>
        <taxon>Anguilliformes</taxon>
        <taxon>Anguillidae</taxon>
        <taxon>Anguilla</taxon>
    </lineage>
</organism>
<dbReference type="AlphaFoldDB" id="A0A0E9SMJ7"/>
<proteinExistence type="predicted"/>
<name>A0A0E9SMJ7_ANGAN</name>
<evidence type="ECO:0000313" key="1">
    <source>
        <dbReference type="EMBL" id="JAH42546.1"/>
    </source>
</evidence>
<dbReference type="EMBL" id="GBXM01066031">
    <property type="protein sequence ID" value="JAH42546.1"/>
    <property type="molecule type" value="Transcribed_RNA"/>
</dbReference>
<sequence length="31" mass="3476">MNTVTPKSEGFTNVIMDAALAVWAGHLRMQW</sequence>
<protein>
    <submittedName>
        <fullName evidence="1">Uncharacterized protein</fullName>
    </submittedName>
</protein>
<accession>A0A0E9SMJ7</accession>
<reference evidence="1" key="1">
    <citation type="submission" date="2014-11" db="EMBL/GenBank/DDBJ databases">
        <authorList>
            <person name="Amaro Gonzalez C."/>
        </authorList>
    </citation>
    <scope>NUCLEOTIDE SEQUENCE</scope>
</reference>
<reference evidence="1" key="2">
    <citation type="journal article" date="2015" name="Fish Shellfish Immunol.">
        <title>Early steps in the European eel (Anguilla anguilla)-Vibrio vulnificus interaction in the gills: Role of the RtxA13 toxin.</title>
        <authorList>
            <person name="Callol A."/>
            <person name="Pajuelo D."/>
            <person name="Ebbesson L."/>
            <person name="Teles M."/>
            <person name="MacKenzie S."/>
            <person name="Amaro C."/>
        </authorList>
    </citation>
    <scope>NUCLEOTIDE SEQUENCE</scope>
</reference>